<dbReference type="GO" id="GO:0003677">
    <property type="term" value="F:DNA binding"/>
    <property type="evidence" value="ECO:0007669"/>
    <property type="project" value="InterPro"/>
</dbReference>
<dbReference type="SUPFAM" id="SSF54534">
    <property type="entry name" value="FKBP-like"/>
    <property type="match status" value="1"/>
</dbReference>
<dbReference type="GO" id="GO:0070063">
    <property type="term" value="F:RNA polymerase binding"/>
    <property type="evidence" value="ECO:0007669"/>
    <property type="project" value="InterPro"/>
</dbReference>
<dbReference type="InterPro" id="IPR001437">
    <property type="entry name" value="Tscrpt_elong_fac_GreA/B_C"/>
</dbReference>
<dbReference type="AlphaFoldDB" id="A0A077EHE3"/>
<reference evidence="2" key="2">
    <citation type="journal article" date="2015" name="Genome Biol. Evol.">
        <title>Complete Genome Sequence and Transcriptomic Analysis of the Novel Pathogen Elizabethkingia anophelis in Response to Oxidative Stress.</title>
        <authorList>
            <person name="Li Y."/>
            <person name="Liu Y."/>
            <person name="Chew S.C."/>
            <person name="Tay M."/>
            <person name="Salido M.M."/>
            <person name="Teo J."/>
            <person name="Lauro F.M."/>
            <person name="Givskov M."/>
            <person name="Yang L."/>
        </authorList>
    </citation>
    <scope>NUCLEOTIDE SEQUENCE</scope>
    <source>
        <strain evidence="2">NUHP1</strain>
    </source>
</reference>
<dbReference type="STRING" id="1338011.BD94_2203"/>
<dbReference type="GO" id="GO:0006354">
    <property type="term" value="P:DNA-templated transcription elongation"/>
    <property type="evidence" value="ECO:0007669"/>
    <property type="project" value="TreeGrafter"/>
</dbReference>
<dbReference type="PANTHER" id="PTHR30437:SF4">
    <property type="entry name" value="TRANSCRIPTION ELONGATION FACTOR GREA"/>
    <property type="match status" value="1"/>
</dbReference>
<reference evidence="2" key="1">
    <citation type="journal article" date="2013" name="Lancet">
        <title>First case of E anophelis outbreak in an intensive-care unit.</title>
        <authorList>
            <person name="Teo J."/>
            <person name="Tan S.Y."/>
            <person name="Tay M."/>
            <person name="Ding Y."/>
            <person name="Kjelleberg S."/>
            <person name="Givskov M."/>
            <person name="Lin R.T."/>
            <person name="Yang L."/>
        </authorList>
    </citation>
    <scope>NUCLEOTIDE SEQUENCE [LARGE SCALE GENOMIC DNA]</scope>
    <source>
        <strain evidence="2">NUHP1</strain>
    </source>
</reference>
<dbReference type="GO" id="GO:0016301">
    <property type="term" value="F:kinase activity"/>
    <property type="evidence" value="ECO:0007669"/>
    <property type="project" value="UniProtKB-KW"/>
</dbReference>
<dbReference type="EMBL" id="CP007547">
    <property type="protein sequence ID" value="AIL45978.1"/>
    <property type="molecule type" value="Genomic_DNA"/>
</dbReference>
<dbReference type="Pfam" id="PF01272">
    <property type="entry name" value="GreA_GreB"/>
    <property type="match status" value="1"/>
</dbReference>
<gene>
    <name evidence="2" type="ORF">BD94_2203</name>
</gene>
<organism evidence="2 3">
    <name type="scientific">Elizabethkingia anophelis NUHP1</name>
    <dbReference type="NCBI Taxonomy" id="1338011"/>
    <lineage>
        <taxon>Bacteria</taxon>
        <taxon>Pseudomonadati</taxon>
        <taxon>Bacteroidota</taxon>
        <taxon>Flavobacteriia</taxon>
        <taxon>Flavobacteriales</taxon>
        <taxon>Weeksellaceae</taxon>
        <taxon>Elizabethkingia</taxon>
    </lineage>
</organism>
<protein>
    <submittedName>
        <fullName evidence="2">Regulator of nucleoside diphosphate kinase</fullName>
    </submittedName>
</protein>
<keyword evidence="2" id="KW-0808">Transferase</keyword>
<dbReference type="RefSeq" id="WP_009088609.1">
    <property type="nucleotide sequence ID" value="NZ_CP007547.1"/>
</dbReference>
<feature type="domain" description="Transcription elongation factor GreA/GreB C-terminal" evidence="1">
    <location>
        <begin position="48"/>
        <end position="122"/>
    </location>
</feature>
<evidence type="ECO:0000313" key="2">
    <source>
        <dbReference type="EMBL" id="AIL45978.1"/>
    </source>
</evidence>
<evidence type="ECO:0000259" key="1">
    <source>
        <dbReference type="Pfam" id="PF01272"/>
    </source>
</evidence>
<dbReference type="KEGG" id="eao:BD94_2203"/>
<dbReference type="eggNOG" id="COG0782">
    <property type="taxonomic scope" value="Bacteria"/>
</dbReference>
<name>A0A077EHE3_9FLAO</name>
<dbReference type="Gene3D" id="3.10.50.30">
    <property type="entry name" value="Transcription elongation factor, GreA/GreB, C-terminal domain"/>
    <property type="match status" value="1"/>
</dbReference>
<accession>A0A077EHE3</accession>
<dbReference type="GeneID" id="56683278"/>
<evidence type="ECO:0000313" key="3">
    <source>
        <dbReference type="Proteomes" id="UP000028933"/>
    </source>
</evidence>
<sequence length="126" mass="14534">MSEHIIVTTGIYDVIKDQLRRKKVTPEQEIRLANELKTAKQVLRRDLPKEVVTVNRRVVIKDHTADTEKEYIFVPSTKAKPQKSKYSILSDIALATVGYKVGDIIDWPFVDGERKIEILKVEPFEN</sequence>
<dbReference type="InterPro" id="IPR036953">
    <property type="entry name" value="GreA/GreB_C_sf"/>
</dbReference>
<dbReference type="InterPro" id="IPR023459">
    <property type="entry name" value="Tscrpt_elong_fac_GreA/B_fam"/>
</dbReference>
<keyword evidence="2" id="KW-0418">Kinase</keyword>
<dbReference type="HOGENOM" id="CLU_120358_1_2_10"/>
<dbReference type="GO" id="GO:0032784">
    <property type="term" value="P:regulation of DNA-templated transcription elongation"/>
    <property type="evidence" value="ECO:0007669"/>
    <property type="project" value="InterPro"/>
</dbReference>
<dbReference type="Proteomes" id="UP000028933">
    <property type="component" value="Chromosome"/>
</dbReference>
<dbReference type="PANTHER" id="PTHR30437">
    <property type="entry name" value="TRANSCRIPTION ELONGATION FACTOR GREA"/>
    <property type="match status" value="1"/>
</dbReference>
<proteinExistence type="predicted"/>